<dbReference type="OrthoDB" id="9909618at2"/>
<keyword evidence="2" id="KW-1185">Reference proteome</keyword>
<name>V5HHE7_9VIBR</name>
<dbReference type="RefSeq" id="WP_023403211.1">
    <property type="nucleotide sequence ID" value="NZ_BAUJ01000010.1"/>
</dbReference>
<protein>
    <submittedName>
        <fullName evidence="1">Uncharacterized protein</fullName>
    </submittedName>
</protein>
<sequence length="114" mass="12872">MDNYPLKSHSWTVIGPRLGVKVVDKTLLNDYQTGIPQDIWPHLFPNLTLNASDKISWNALSILNSSNTINIEMTKTGRARINHLPIDGNLKIGDNLCFYFGEGAIKLFAWQQEC</sequence>
<dbReference type="AlphaFoldDB" id="V5HHE7"/>
<dbReference type="EMBL" id="BAUJ01000010">
    <property type="protein sequence ID" value="GAD88830.1"/>
    <property type="molecule type" value="Genomic_DNA"/>
</dbReference>
<organism evidence="1 2">
    <name type="scientific">Vibrio halioticoli NBRC 102217</name>
    <dbReference type="NCBI Taxonomy" id="1219072"/>
    <lineage>
        <taxon>Bacteria</taxon>
        <taxon>Pseudomonadati</taxon>
        <taxon>Pseudomonadota</taxon>
        <taxon>Gammaproteobacteria</taxon>
        <taxon>Vibrionales</taxon>
        <taxon>Vibrionaceae</taxon>
        <taxon>Vibrio</taxon>
    </lineage>
</organism>
<dbReference type="Proteomes" id="UP000017800">
    <property type="component" value="Unassembled WGS sequence"/>
</dbReference>
<comment type="caution">
    <text evidence="1">The sequence shown here is derived from an EMBL/GenBank/DDBJ whole genome shotgun (WGS) entry which is preliminary data.</text>
</comment>
<accession>V5HHE7</accession>
<gene>
    <name evidence="1" type="ORF">VHA01S_010_00560</name>
</gene>
<reference evidence="1 2" key="1">
    <citation type="submission" date="2013-11" db="EMBL/GenBank/DDBJ databases">
        <title>Whole genome shotgun sequence of Vibrio halioticoli NBRC 102217.</title>
        <authorList>
            <person name="Isaki S."/>
            <person name="Kimura A."/>
            <person name="Ohji S."/>
            <person name="Hosoyama A."/>
            <person name="Fujita N."/>
            <person name="Hashimoto M."/>
            <person name="Hosoyama Y."/>
            <person name="Yamazoe A."/>
        </authorList>
    </citation>
    <scope>NUCLEOTIDE SEQUENCE [LARGE SCALE GENOMIC DNA]</scope>
    <source>
        <strain evidence="1 2">NBRC 102217</strain>
    </source>
</reference>
<proteinExistence type="predicted"/>
<dbReference type="eggNOG" id="ENOG5031PFX">
    <property type="taxonomic scope" value="Bacteria"/>
</dbReference>
<evidence type="ECO:0000313" key="2">
    <source>
        <dbReference type="Proteomes" id="UP000017800"/>
    </source>
</evidence>
<evidence type="ECO:0000313" key="1">
    <source>
        <dbReference type="EMBL" id="GAD88830.1"/>
    </source>
</evidence>